<dbReference type="InterPro" id="IPR009003">
    <property type="entry name" value="Peptidase_S1_PA"/>
</dbReference>
<dbReference type="SUPFAM" id="SSF50156">
    <property type="entry name" value="PDZ domain-like"/>
    <property type="match status" value="1"/>
</dbReference>
<dbReference type="Gene3D" id="2.40.10.120">
    <property type="match status" value="1"/>
</dbReference>
<dbReference type="EMBL" id="LAQS01000102">
    <property type="protein sequence ID" value="KKZ69279.1"/>
    <property type="molecule type" value="Genomic_DNA"/>
</dbReference>
<comment type="caution">
    <text evidence="5">The sequence shown here is derived from an EMBL/GenBank/DDBJ whole genome shotgun (WGS) entry which is preliminary data.</text>
</comment>
<dbReference type="OrthoDB" id="73775at2"/>
<sequence>MNVRARGAAAGAAALVLGLTAGGTTAYADDMDPKEIYERSAPGTVHVLGKLGSGTGFVYDADRGLIATAAHVVQGEAALKAVVGDRPAAPVRVVGIDPCQDLAVLAFTSPQSDLKALEFGDSKDLQAADTVVALGYPASLGSQGDTQKPAFTSGSVQNPDVQNAEPSTSLPVYPSTIQHSATVNPGNSGGPLLNADDKVVGINVLSVTGDTQGQFYSITSDHARPILDSLAAGQVKNDPGWYLKAIDDPTVVDDFAAEYQSDVQARQKKLVDAQVTGVLVVGVSSNSPAAKADLAPMDAMTTMKDSPVASVGEVCDVLQSSGPGETIPLDGVYTFDDPNESIKFGDPWTTNLVLGKNTATSGTSGTG</sequence>
<evidence type="ECO:0000256" key="4">
    <source>
        <dbReference type="SAM" id="SignalP"/>
    </source>
</evidence>
<dbReference type="AlphaFoldDB" id="A0A2P2GEK5"/>
<evidence type="ECO:0000256" key="2">
    <source>
        <dbReference type="ARBA" id="ARBA00022801"/>
    </source>
</evidence>
<keyword evidence="2" id="KW-0378">Hydrolase</keyword>
<dbReference type="SUPFAM" id="SSF50494">
    <property type="entry name" value="Trypsin-like serine proteases"/>
    <property type="match status" value="1"/>
</dbReference>
<feature type="signal peptide" evidence="4">
    <location>
        <begin position="1"/>
        <end position="28"/>
    </location>
</feature>
<evidence type="ECO:0000313" key="6">
    <source>
        <dbReference type="Proteomes" id="UP000265325"/>
    </source>
</evidence>
<protein>
    <submittedName>
        <fullName evidence="5">Trypsin</fullName>
    </submittedName>
</protein>
<dbReference type="PANTHER" id="PTHR43343:SF3">
    <property type="entry name" value="PROTEASE DO-LIKE 8, CHLOROPLASTIC"/>
    <property type="match status" value="1"/>
</dbReference>
<dbReference type="Gene3D" id="2.30.42.10">
    <property type="match status" value="1"/>
</dbReference>
<gene>
    <name evidence="5" type="ORF">VO63_35140</name>
</gene>
<dbReference type="InterPro" id="IPR001940">
    <property type="entry name" value="Peptidase_S1C"/>
</dbReference>
<dbReference type="Proteomes" id="UP000265325">
    <property type="component" value="Unassembled WGS sequence"/>
</dbReference>
<accession>A0A2P2GEK5</accession>
<name>A0A2P2GEK5_STREW</name>
<dbReference type="GO" id="GO:0004252">
    <property type="term" value="F:serine-type endopeptidase activity"/>
    <property type="evidence" value="ECO:0007669"/>
    <property type="project" value="InterPro"/>
</dbReference>
<dbReference type="GO" id="GO:0006508">
    <property type="term" value="P:proteolysis"/>
    <property type="evidence" value="ECO:0007669"/>
    <property type="project" value="UniProtKB-KW"/>
</dbReference>
<reference evidence="5 6" key="1">
    <citation type="submission" date="2015-05" db="EMBL/GenBank/DDBJ databases">
        <title>Draft Genome assembly of Streptomyces showdoensis.</title>
        <authorList>
            <person name="Thapa K.K."/>
            <person name="Metsa-Ketela M."/>
        </authorList>
    </citation>
    <scope>NUCLEOTIDE SEQUENCE [LARGE SCALE GENOMIC DNA]</scope>
    <source>
        <strain evidence="5 6">ATCC 15227</strain>
    </source>
</reference>
<dbReference type="RefSeq" id="WP_046912212.1">
    <property type="nucleotide sequence ID" value="NZ_BAAAXG010000026.1"/>
</dbReference>
<keyword evidence="4" id="KW-0732">Signal</keyword>
<dbReference type="PANTHER" id="PTHR43343">
    <property type="entry name" value="PEPTIDASE S12"/>
    <property type="match status" value="1"/>
</dbReference>
<dbReference type="InterPro" id="IPR036034">
    <property type="entry name" value="PDZ_sf"/>
</dbReference>
<evidence type="ECO:0000313" key="5">
    <source>
        <dbReference type="EMBL" id="KKZ69279.1"/>
    </source>
</evidence>
<feature type="region of interest" description="Disordered" evidence="3">
    <location>
        <begin position="142"/>
        <end position="168"/>
    </location>
</feature>
<organism evidence="5 6">
    <name type="scientific">Streptomyces showdoensis</name>
    <dbReference type="NCBI Taxonomy" id="68268"/>
    <lineage>
        <taxon>Bacteria</taxon>
        <taxon>Bacillati</taxon>
        <taxon>Actinomycetota</taxon>
        <taxon>Actinomycetes</taxon>
        <taxon>Kitasatosporales</taxon>
        <taxon>Streptomycetaceae</taxon>
        <taxon>Streptomyces</taxon>
    </lineage>
</organism>
<evidence type="ECO:0000256" key="1">
    <source>
        <dbReference type="ARBA" id="ARBA00022670"/>
    </source>
</evidence>
<feature type="chain" id="PRO_5015149125" evidence="4">
    <location>
        <begin position="29"/>
        <end position="367"/>
    </location>
</feature>
<evidence type="ECO:0000256" key="3">
    <source>
        <dbReference type="SAM" id="MobiDB-lite"/>
    </source>
</evidence>
<dbReference type="InterPro" id="IPR051201">
    <property type="entry name" value="Chloro_Bact_Ser_Proteases"/>
</dbReference>
<dbReference type="Pfam" id="PF13365">
    <property type="entry name" value="Trypsin_2"/>
    <property type="match status" value="1"/>
</dbReference>
<dbReference type="PRINTS" id="PR00834">
    <property type="entry name" value="PROTEASES2C"/>
</dbReference>
<keyword evidence="1" id="KW-0645">Protease</keyword>
<proteinExistence type="predicted"/>
<keyword evidence="6" id="KW-1185">Reference proteome</keyword>